<feature type="transmembrane region" description="Helical" evidence="5">
    <location>
        <begin position="129"/>
        <end position="149"/>
    </location>
</feature>
<feature type="transmembrane region" description="Helical" evidence="5">
    <location>
        <begin position="275"/>
        <end position="299"/>
    </location>
</feature>
<dbReference type="InterPro" id="IPR004695">
    <property type="entry name" value="SLAC1/Mae1/Ssu1/TehA"/>
</dbReference>
<keyword evidence="3 5" id="KW-1133">Transmembrane helix</keyword>
<evidence type="ECO:0000256" key="3">
    <source>
        <dbReference type="ARBA" id="ARBA00022989"/>
    </source>
</evidence>
<dbReference type="GeneID" id="65915639"/>
<dbReference type="Proteomes" id="UP000051181">
    <property type="component" value="Unassembled WGS sequence"/>
</dbReference>
<dbReference type="PANTHER" id="PTHR37955">
    <property type="entry name" value="TELLURITE RESISTANCE PROTEIN TEHA"/>
    <property type="match status" value="1"/>
</dbReference>
<evidence type="ECO:0000313" key="6">
    <source>
        <dbReference type="EMBL" id="KRK16290.1"/>
    </source>
</evidence>
<dbReference type="eggNOG" id="COG1275">
    <property type="taxonomic scope" value="Bacteria"/>
</dbReference>
<organism evidence="6 7">
    <name type="scientific">Loigolactobacillus coryniformis subsp. coryniformis KCTC 3167 = DSM 20001</name>
    <dbReference type="NCBI Taxonomy" id="913848"/>
    <lineage>
        <taxon>Bacteria</taxon>
        <taxon>Bacillati</taxon>
        <taxon>Bacillota</taxon>
        <taxon>Bacilli</taxon>
        <taxon>Lactobacillales</taxon>
        <taxon>Lactobacillaceae</taxon>
        <taxon>Loigolactobacillus</taxon>
    </lineage>
</organism>
<feature type="transmembrane region" description="Helical" evidence="5">
    <location>
        <begin position="215"/>
        <end position="233"/>
    </location>
</feature>
<dbReference type="GO" id="GO:0046583">
    <property type="term" value="F:monoatomic cation efflux transmembrane transporter activity"/>
    <property type="evidence" value="ECO:0007669"/>
    <property type="project" value="TreeGrafter"/>
</dbReference>
<keyword evidence="2 5" id="KW-0812">Transmembrane</keyword>
<evidence type="ECO:0000256" key="4">
    <source>
        <dbReference type="ARBA" id="ARBA00023136"/>
    </source>
</evidence>
<feature type="transmembrane region" description="Helical" evidence="5">
    <location>
        <begin position="184"/>
        <end position="203"/>
    </location>
</feature>
<dbReference type="PATRIC" id="fig|913848.6.peg.1361"/>
<comment type="subcellular location">
    <subcellularLocation>
        <location evidence="1">Membrane</location>
        <topology evidence="1">Multi-pass membrane protein</topology>
    </subcellularLocation>
</comment>
<reference evidence="6 7" key="1">
    <citation type="journal article" date="2015" name="Genome Announc.">
        <title>Expanding the biotechnology potential of lactobacilli through comparative genomics of 213 strains and associated genera.</title>
        <authorList>
            <person name="Sun Z."/>
            <person name="Harris H.M."/>
            <person name="McCann A."/>
            <person name="Guo C."/>
            <person name="Argimon S."/>
            <person name="Zhang W."/>
            <person name="Yang X."/>
            <person name="Jeffery I.B."/>
            <person name="Cooney J.C."/>
            <person name="Kagawa T.F."/>
            <person name="Liu W."/>
            <person name="Song Y."/>
            <person name="Salvetti E."/>
            <person name="Wrobel A."/>
            <person name="Rasinkangas P."/>
            <person name="Parkhill J."/>
            <person name="Rea M.C."/>
            <person name="O'Sullivan O."/>
            <person name="Ritari J."/>
            <person name="Douillard F.P."/>
            <person name="Paul Ross R."/>
            <person name="Yang R."/>
            <person name="Briner A.E."/>
            <person name="Felis G.E."/>
            <person name="de Vos W.M."/>
            <person name="Barrangou R."/>
            <person name="Klaenhammer T.R."/>
            <person name="Caufield P.W."/>
            <person name="Cui Y."/>
            <person name="Zhang H."/>
            <person name="O'Toole P.W."/>
        </authorList>
    </citation>
    <scope>NUCLEOTIDE SEQUENCE [LARGE SCALE GENOMIC DNA]</scope>
    <source>
        <strain evidence="6 7">DSM 20001</strain>
    </source>
</reference>
<dbReference type="CDD" id="cd09325">
    <property type="entry name" value="TDT_C4-dicarb_trans"/>
    <property type="match status" value="1"/>
</dbReference>
<dbReference type="InterPro" id="IPR038665">
    <property type="entry name" value="Voltage-dep_anion_channel_sf"/>
</dbReference>
<dbReference type="GO" id="GO:0005886">
    <property type="term" value="C:plasma membrane"/>
    <property type="evidence" value="ECO:0007669"/>
    <property type="project" value="TreeGrafter"/>
</dbReference>
<feature type="transmembrane region" description="Helical" evidence="5">
    <location>
        <begin position="245"/>
        <end position="263"/>
    </location>
</feature>
<accession>A0A0R1FAH3</accession>
<feature type="transmembrane region" description="Helical" evidence="5">
    <location>
        <begin position="96"/>
        <end position="117"/>
    </location>
</feature>
<evidence type="ECO:0000256" key="1">
    <source>
        <dbReference type="ARBA" id="ARBA00004141"/>
    </source>
</evidence>
<evidence type="ECO:0000256" key="2">
    <source>
        <dbReference type="ARBA" id="ARBA00022692"/>
    </source>
</evidence>
<dbReference type="Gene3D" id="1.50.10.150">
    <property type="entry name" value="Voltage-dependent anion channel"/>
    <property type="match status" value="1"/>
</dbReference>
<gene>
    <name evidence="6" type="ORF">FD22_GL001324</name>
</gene>
<proteinExistence type="predicted"/>
<dbReference type="Pfam" id="PF03595">
    <property type="entry name" value="SLAC1"/>
    <property type="match status" value="1"/>
</dbReference>
<dbReference type="InterPro" id="IPR052951">
    <property type="entry name" value="Tellurite_res_ion_channel"/>
</dbReference>
<feature type="transmembrane region" description="Helical" evidence="5">
    <location>
        <begin position="7"/>
        <end position="26"/>
    </location>
</feature>
<dbReference type="AlphaFoldDB" id="A0A0R1FAH3"/>
<evidence type="ECO:0000313" key="7">
    <source>
        <dbReference type="Proteomes" id="UP000051181"/>
    </source>
</evidence>
<sequence>MSKFLNSIPLPICGLILALVSLGNLFKDYQHLLLGNFFGIIGIALIILIVLKFMLAPRETLVLLRDPIIASVFPNFSMALLVAATFFTTYPLLANLIWYTGVILQYSLLGYFTWYFVGRTHLRLTQLYPSWFIVYVGIGVIPLTAAHFNPLLGQVTFWLALGTYLVLLPLVLWRILIVRQMPEATLPLITVLAAPGSLCLAGYLRDFAHPQTNLLWSLVILAQLAYLFVLVLMPRLARIPFYPSYAAFTFPLVISALGLTYLVDYLQQAGQHIFWLQVAARGESLIALVVISCISLRYLNYLWQQNLPVDPATSK</sequence>
<protein>
    <submittedName>
        <fullName evidence="6">Putative exfoliative toxin A</fullName>
    </submittedName>
</protein>
<feature type="transmembrane region" description="Helical" evidence="5">
    <location>
        <begin position="32"/>
        <end position="55"/>
    </location>
</feature>
<name>A0A0R1FAH3_9LACO</name>
<dbReference type="PANTHER" id="PTHR37955:SF1">
    <property type="entry name" value="DEP DOMAIN-CONTAINING PROTEIN"/>
    <property type="match status" value="1"/>
</dbReference>
<dbReference type="EMBL" id="AZCN01000034">
    <property type="protein sequence ID" value="KRK16290.1"/>
    <property type="molecule type" value="Genomic_DNA"/>
</dbReference>
<evidence type="ECO:0000256" key="5">
    <source>
        <dbReference type="SAM" id="Phobius"/>
    </source>
</evidence>
<dbReference type="RefSeq" id="WP_010010472.1">
    <property type="nucleotide sequence ID" value="NZ_AZCN01000034.1"/>
</dbReference>
<feature type="transmembrane region" description="Helical" evidence="5">
    <location>
        <begin position="155"/>
        <end position="177"/>
    </location>
</feature>
<comment type="caution">
    <text evidence="6">The sequence shown here is derived from an EMBL/GenBank/DDBJ whole genome shotgun (WGS) entry which is preliminary data.</text>
</comment>
<feature type="transmembrane region" description="Helical" evidence="5">
    <location>
        <begin position="67"/>
        <end position="90"/>
    </location>
</feature>
<keyword evidence="4 5" id="KW-0472">Membrane</keyword>